<dbReference type="InterPro" id="IPR001849">
    <property type="entry name" value="PH_domain"/>
</dbReference>
<feature type="compositionally biased region" description="Polar residues" evidence="9">
    <location>
        <begin position="633"/>
        <end position="685"/>
    </location>
</feature>
<dbReference type="InterPro" id="IPR000679">
    <property type="entry name" value="Znf_GATA"/>
</dbReference>
<comment type="subcellular location">
    <subcellularLocation>
        <location evidence="1">Nucleus</location>
    </subcellularLocation>
</comment>
<feature type="compositionally biased region" description="Polar residues" evidence="9">
    <location>
        <begin position="546"/>
        <end position="562"/>
    </location>
</feature>
<dbReference type="Gene3D" id="1.10.1000.11">
    <property type="entry name" value="Arf Nucleotide-binding Site Opener,domain 2"/>
    <property type="match status" value="1"/>
</dbReference>
<feature type="compositionally biased region" description="Polar residues" evidence="9">
    <location>
        <begin position="1103"/>
        <end position="1121"/>
    </location>
</feature>
<dbReference type="InterPro" id="IPR013088">
    <property type="entry name" value="Znf_NHR/GATA"/>
</dbReference>
<feature type="compositionally biased region" description="Polar residues" evidence="9">
    <location>
        <begin position="1739"/>
        <end position="1773"/>
    </location>
</feature>
<dbReference type="GO" id="GO:0005085">
    <property type="term" value="F:guanyl-nucleotide exchange factor activity"/>
    <property type="evidence" value="ECO:0007669"/>
    <property type="project" value="InterPro"/>
</dbReference>
<evidence type="ECO:0008006" key="14">
    <source>
        <dbReference type="Google" id="ProtNLM"/>
    </source>
</evidence>
<dbReference type="PANTHER" id="PTHR10071">
    <property type="entry name" value="TRANSCRIPTION FACTOR GATA FAMILY MEMBER"/>
    <property type="match status" value="1"/>
</dbReference>
<evidence type="ECO:0000256" key="5">
    <source>
        <dbReference type="ARBA" id="ARBA00023015"/>
    </source>
</evidence>
<dbReference type="SMART" id="SM00233">
    <property type="entry name" value="PH"/>
    <property type="match status" value="1"/>
</dbReference>
<feature type="region of interest" description="Disordered" evidence="9">
    <location>
        <begin position="1697"/>
        <end position="1724"/>
    </location>
</feature>
<feature type="region of interest" description="Disordered" evidence="9">
    <location>
        <begin position="265"/>
        <end position="303"/>
    </location>
</feature>
<feature type="region of interest" description="Disordered" evidence="9">
    <location>
        <begin position="1347"/>
        <end position="1405"/>
    </location>
</feature>
<dbReference type="Pfam" id="PF15410">
    <property type="entry name" value="PH_9"/>
    <property type="match status" value="1"/>
</dbReference>
<feature type="compositionally biased region" description="Low complexity" evidence="9">
    <location>
        <begin position="1356"/>
        <end position="1370"/>
    </location>
</feature>
<dbReference type="Pfam" id="PF01369">
    <property type="entry name" value="Sec7"/>
    <property type="match status" value="1"/>
</dbReference>
<evidence type="ECO:0000256" key="4">
    <source>
        <dbReference type="ARBA" id="ARBA00022833"/>
    </source>
</evidence>
<keyword evidence="4" id="KW-0862">Zinc</keyword>
<evidence type="ECO:0000313" key="12">
    <source>
        <dbReference type="EMBL" id="KIM40161.1"/>
    </source>
</evidence>
<feature type="region of interest" description="Disordered" evidence="9">
    <location>
        <begin position="1165"/>
        <end position="1191"/>
    </location>
</feature>
<feature type="compositionally biased region" description="Polar residues" evidence="9">
    <location>
        <begin position="989"/>
        <end position="1004"/>
    </location>
</feature>
<keyword evidence="3 8" id="KW-0863">Zinc-finger</keyword>
<evidence type="ECO:0000256" key="6">
    <source>
        <dbReference type="ARBA" id="ARBA00023163"/>
    </source>
</evidence>
<feature type="compositionally biased region" description="Low complexity" evidence="9">
    <location>
        <begin position="1013"/>
        <end position="1027"/>
    </location>
</feature>
<dbReference type="PROSITE" id="PS50190">
    <property type="entry name" value="SEC7"/>
    <property type="match status" value="1"/>
</dbReference>
<evidence type="ECO:0000259" key="11">
    <source>
        <dbReference type="PROSITE" id="PS50190"/>
    </source>
</evidence>
<dbReference type="GO" id="GO:0005634">
    <property type="term" value="C:nucleus"/>
    <property type="evidence" value="ECO:0007669"/>
    <property type="project" value="UniProtKB-SubCell"/>
</dbReference>
<feature type="compositionally biased region" description="Basic and acidic residues" evidence="9">
    <location>
        <begin position="462"/>
        <end position="473"/>
    </location>
</feature>
<feature type="region of interest" description="Disordered" evidence="9">
    <location>
        <begin position="1506"/>
        <end position="1538"/>
    </location>
</feature>
<feature type="region of interest" description="Disordered" evidence="9">
    <location>
        <begin position="1213"/>
        <end position="1253"/>
    </location>
</feature>
<accession>A0A0C3C9C7</accession>
<organism evidence="12 13">
    <name type="scientific">Hebeloma cylindrosporum</name>
    <dbReference type="NCBI Taxonomy" id="76867"/>
    <lineage>
        <taxon>Eukaryota</taxon>
        <taxon>Fungi</taxon>
        <taxon>Dikarya</taxon>
        <taxon>Basidiomycota</taxon>
        <taxon>Agaricomycotina</taxon>
        <taxon>Agaricomycetes</taxon>
        <taxon>Agaricomycetidae</taxon>
        <taxon>Agaricales</taxon>
        <taxon>Agaricineae</taxon>
        <taxon>Hymenogastraceae</taxon>
        <taxon>Hebeloma</taxon>
    </lineage>
</organism>
<feature type="region of interest" description="Disordered" evidence="9">
    <location>
        <begin position="114"/>
        <end position="147"/>
    </location>
</feature>
<evidence type="ECO:0000256" key="9">
    <source>
        <dbReference type="SAM" id="MobiDB-lite"/>
    </source>
</evidence>
<evidence type="ECO:0000256" key="3">
    <source>
        <dbReference type="ARBA" id="ARBA00022771"/>
    </source>
</evidence>
<feature type="region of interest" description="Disordered" evidence="9">
    <location>
        <begin position="2271"/>
        <end position="2303"/>
    </location>
</feature>
<dbReference type="GO" id="GO:0045944">
    <property type="term" value="P:positive regulation of transcription by RNA polymerase II"/>
    <property type="evidence" value="ECO:0007669"/>
    <property type="project" value="TreeGrafter"/>
</dbReference>
<dbReference type="SUPFAM" id="SSF57716">
    <property type="entry name" value="Glucocorticoid receptor-like (DNA-binding domain)"/>
    <property type="match status" value="1"/>
</dbReference>
<feature type="compositionally biased region" description="Polar residues" evidence="9">
    <location>
        <begin position="805"/>
        <end position="816"/>
    </location>
</feature>
<feature type="region of interest" description="Disordered" evidence="9">
    <location>
        <begin position="978"/>
        <end position="1153"/>
    </location>
</feature>
<feature type="region of interest" description="Disordered" evidence="9">
    <location>
        <begin position="633"/>
        <end position="690"/>
    </location>
</feature>
<dbReference type="SMART" id="SM00401">
    <property type="entry name" value="ZnF_GATA"/>
    <property type="match status" value="1"/>
</dbReference>
<dbReference type="OrthoDB" id="2157641at2759"/>
<dbReference type="InterPro" id="IPR013860">
    <property type="entry name" value="AreA_GATA"/>
</dbReference>
<dbReference type="InterPro" id="IPR035999">
    <property type="entry name" value="Sec7_dom_sf"/>
</dbReference>
<evidence type="ECO:0000313" key="13">
    <source>
        <dbReference type="Proteomes" id="UP000053424"/>
    </source>
</evidence>
<keyword evidence="7" id="KW-0539">Nucleus</keyword>
<feature type="domain" description="GATA-type" evidence="10">
    <location>
        <begin position="749"/>
        <end position="802"/>
    </location>
</feature>
<dbReference type="Pfam" id="PF00320">
    <property type="entry name" value="GATA"/>
    <property type="match status" value="1"/>
</dbReference>
<feature type="region of interest" description="Disordered" evidence="9">
    <location>
        <begin position="1810"/>
        <end position="1833"/>
    </location>
</feature>
<feature type="region of interest" description="Disordered" evidence="9">
    <location>
        <begin position="29"/>
        <end position="96"/>
    </location>
</feature>
<dbReference type="InterPro" id="IPR023394">
    <property type="entry name" value="Sec7_C_sf"/>
</dbReference>
<proteinExistence type="predicted"/>
<keyword evidence="6" id="KW-0804">Transcription</keyword>
<feature type="compositionally biased region" description="Polar residues" evidence="9">
    <location>
        <begin position="42"/>
        <end position="51"/>
    </location>
</feature>
<evidence type="ECO:0000256" key="7">
    <source>
        <dbReference type="ARBA" id="ARBA00023242"/>
    </source>
</evidence>
<dbReference type="SUPFAM" id="SSF50729">
    <property type="entry name" value="PH domain-like"/>
    <property type="match status" value="1"/>
</dbReference>
<feature type="region of interest" description="Disordered" evidence="9">
    <location>
        <begin position="190"/>
        <end position="240"/>
    </location>
</feature>
<feature type="region of interest" description="Disordered" evidence="9">
    <location>
        <begin position="703"/>
        <end position="756"/>
    </location>
</feature>
<feature type="compositionally biased region" description="Basic and acidic residues" evidence="9">
    <location>
        <begin position="1313"/>
        <end position="1326"/>
    </location>
</feature>
<feature type="compositionally biased region" description="Polar residues" evidence="9">
    <location>
        <begin position="65"/>
        <end position="80"/>
    </location>
</feature>
<dbReference type="CDD" id="cd00202">
    <property type="entry name" value="ZnF_GATA"/>
    <property type="match status" value="1"/>
</dbReference>
<dbReference type="InterPro" id="IPR039355">
    <property type="entry name" value="Transcription_factor_GATA"/>
</dbReference>
<feature type="compositionally biased region" description="Polar residues" evidence="9">
    <location>
        <begin position="1180"/>
        <end position="1190"/>
    </location>
</feature>
<dbReference type="InterPro" id="IPR000904">
    <property type="entry name" value="Sec7_dom"/>
</dbReference>
<feature type="compositionally biased region" description="Basic and acidic residues" evidence="9">
    <location>
        <begin position="227"/>
        <end position="238"/>
    </location>
</feature>
<feature type="compositionally biased region" description="Low complexity" evidence="9">
    <location>
        <begin position="81"/>
        <end position="96"/>
    </location>
</feature>
<feature type="region of interest" description="Disordered" evidence="9">
    <location>
        <begin position="2247"/>
        <end position="2266"/>
    </location>
</feature>
<gene>
    <name evidence="12" type="ORF">M413DRAFT_28678</name>
</gene>
<feature type="region of interest" description="Disordered" evidence="9">
    <location>
        <begin position="800"/>
        <end position="837"/>
    </location>
</feature>
<feature type="compositionally biased region" description="Low complexity" evidence="9">
    <location>
        <begin position="265"/>
        <end position="294"/>
    </location>
</feature>
<feature type="compositionally biased region" description="Low complexity" evidence="9">
    <location>
        <begin position="825"/>
        <end position="837"/>
    </location>
</feature>
<dbReference type="Gene3D" id="2.30.29.30">
    <property type="entry name" value="Pleckstrin-homology domain (PH domain)/Phosphotyrosine-binding domain (PTB)"/>
    <property type="match status" value="1"/>
</dbReference>
<dbReference type="Pfam" id="PF08550">
    <property type="entry name" value="GATA_AreA"/>
    <property type="match status" value="1"/>
</dbReference>
<dbReference type="EMBL" id="KN831783">
    <property type="protein sequence ID" value="KIM40161.1"/>
    <property type="molecule type" value="Genomic_DNA"/>
</dbReference>
<dbReference type="PRINTS" id="PR00619">
    <property type="entry name" value="GATAZNFINGER"/>
</dbReference>
<dbReference type="Gene3D" id="3.30.50.10">
    <property type="entry name" value="Erythroid Transcription Factor GATA-1, subunit A"/>
    <property type="match status" value="1"/>
</dbReference>
<dbReference type="STRING" id="686832.A0A0C3C9C7"/>
<dbReference type="PANTHER" id="PTHR10071:SF281">
    <property type="entry name" value="BOX A-BINDING FACTOR-RELATED"/>
    <property type="match status" value="1"/>
</dbReference>
<dbReference type="Proteomes" id="UP000053424">
    <property type="component" value="Unassembled WGS sequence"/>
</dbReference>
<dbReference type="FunFam" id="3.30.50.10:FF:000007">
    <property type="entry name" value="Nitrogen regulatory AreA, N-terminal"/>
    <property type="match status" value="1"/>
</dbReference>
<feature type="region of interest" description="Disordered" evidence="9">
    <location>
        <begin position="1739"/>
        <end position="1778"/>
    </location>
</feature>
<dbReference type="HOGENOM" id="CLU_230134_0_0_1"/>
<dbReference type="GO" id="GO:0032012">
    <property type="term" value="P:regulation of ARF protein signal transduction"/>
    <property type="evidence" value="ECO:0007669"/>
    <property type="project" value="InterPro"/>
</dbReference>
<dbReference type="PROSITE" id="PS50114">
    <property type="entry name" value="GATA_ZN_FINGER_2"/>
    <property type="match status" value="1"/>
</dbReference>
<reference evidence="12 13" key="1">
    <citation type="submission" date="2014-04" db="EMBL/GenBank/DDBJ databases">
        <authorList>
            <consortium name="DOE Joint Genome Institute"/>
            <person name="Kuo A."/>
            <person name="Gay G."/>
            <person name="Dore J."/>
            <person name="Kohler A."/>
            <person name="Nagy L.G."/>
            <person name="Floudas D."/>
            <person name="Copeland A."/>
            <person name="Barry K.W."/>
            <person name="Cichocki N."/>
            <person name="Veneault-Fourrey C."/>
            <person name="LaButti K."/>
            <person name="Lindquist E.A."/>
            <person name="Lipzen A."/>
            <person name="Lundell T."/>
            <person name="Morin E."/>
            <person name="Murat C."/>
            <person name="Sun H."/>
            <person name="Tunlid A."/>
            <person name="Henrissat B."/>
            <person name="Grigoriev I.V."/>
            <person name="Hibbett D.S."/>
            <person name="Martin F."/>
            <person name="Nordberg H.P."/>
            <person name="Cantor M.N."/>
            <person name="Hua S.X."/>
        </authorList>
    </citation>
    <scope>NUCLEOTIDE SEQUENCE [LARGE SCALE GENOMIC DNA]</scope>
    <source>
        <strain evidence="13">h7</strain>
    </source>
</reference>
<dbReference type="SUPFAM" id="SSF48425">
    <property type="entry name" value="Sec7 domain"/>
    <property type="match status" value="1"/>
</dbReference>
<feature type="region of interest" description="Disordered" evidence="9">
    <location>
        <begin position="430"/>
        <end position="500"/>
    </location>
</feature>
<dbReference type="GO" id="GO:0000978">
    <property type="term" value="F:RNA polymerase II cis-regulatory region sequence-specific DNA binding"/>
    <property type="evidence" value="ECO:0007669"/>
    <property type="project" value="TreeGrafter"/>
</dbReference>
<feature type="domain" description="SEC7" evidence="11">
    <location>
        <begin position="1525"/>
        <end position="1694"/>
    </location>
</feature>
<feature type="region of interest" description="Disordered" evidence="9">
    <location>
        <begin position="518"/>
        <end position="564"/>
    </location>
</feature>
<feature type="region of interest" description="Disordered" evidence="9">
    <location>
        <begin position="1855"/>
        <end position="1874"/>
    </location>
</feature>
<keyword evidence="5" id="KW-0805">Transcription regulation</keyword>
<dbReference type="InterPro" id="IPR011993">
    <property type="entry name" value="PH-like_dom_sf"/>
</dbReference>
<feature type="compositionally biased region" description="Polar residues" evidence="9">
    <location>
        <begin position="115"/>
        <end position="128"/>
    </location>
</feature>
<protein>
    <recommendedName>
        <fullName evidence="14">SEC7 domain-containing protein</fullName>
    </recommendedName>
</protein>
<feature type="region of interest" description="Disordered" evidence="9">
    <location>
        <begin position="1420"/>
        <end position="1473"/>
    </location>
</feature>
<feature type="region of interest" description="Disordered" evidence="9">
    <location>
        <begin position="1265"/>
        <end position="1326"/>
    </location>
</feature>
<reference evidence="13" key="2">
    <citation type="submission" date="2015-01" db="EMBL/GenBank/DDBJ databases">
        <title>Evolutionary Origins and Diversification of the Mycorrhizal Mutualists.</title>
        <authorList>
            <consortium name="DOE Joint Genome Institute"/>
            <consortium name="Mycorrhizal Genomics Consortium"/>
            <person name="Kohler A."/>
            <person name="Kuo A."/>
            <person name="Nagy L.G."/>
            <person name="Floudas D."/>
            <person name="Copeland A."/>
            <person name="Barry K.W."/>
            <person name="Cichocki N."/>
            <person name="Veneault-Fourrey C."/>
            <person name="LaButti K."/>
            <person name="Lindquist E.A."/>
            <person name="Lipzen A."/>
            <person name="Lundell T."/>
            <person name="Morin E."/>
            <person name="Murat C."/>
            <person name="Riley R."/>
            <person name="Ohm R."/>
            <person name="Sun H."/>
            <person name="Tunlid A."/>
            <person name="Henrissat B."/>
            <person name="Grigoriev I.V."/>
            <person name="Hibbett D.S."/>
            <person name="Martin F."/>
        </authorList>
    </citation>
    <scope>NUCLEOTIDE SEQUENCE [LARGE SCALE GENOMIC DNA]</scope>
    <source>
        <strain evidence="13">h7</strain>
    </source>
</reference>
<dbReference type="GO" id="GO:0008270">
    <property type="term" value="F:zinc ion binding"/>
    <property type="evidence" value="ECO:0007669"/>
    <property type="project" value="UniProtKB-KW"/>
</dbReference>
<feature type="compositionally biased region" description="Pro residues" evidence="9">
    <location>
        <begin position="208"/>
        <end position="217"/>
    </location>
</feature>
<evidence type="ECO:0000256" key="2">
    <source>
        <dbReference type="ARBA" id="ARBA00022723"/>
    </source>
</evidence>
<dbReference type="InterPro" id="IPR041681">
    <property type="entry name" value="PH_9"/>
</dbReference>
<dbReference type="PROSITE" id="PS00344">
    <property type="entry name" value="GATA_ZN_FINGER_1"/>
    <property type="match status" value="1"/>
</dbReference>
<keyword evidence="2" id="KW-0479">Metal-binding</keyword>
<name>A0A0C3C9C7_HEBCY</name>
<keyword evidence="13" id="KW-1185">Reference proteome</keyword>
<feature type="region of interest" description="Disordered" evidence="9">
    <location>
        <begin position="945"/>
        <end position="966"/>
    </location>
</feature>
<feature type="compositionally biased region" description="Low complexity" evidence="9">
    <location>
        <begin position="731"/>
        <end position="743"/>
    </location>
</feature>
<dbReference type="CDD" id="cd00171">
    <property type="entry name" value="Sec7"/>
    <property type="match status" value="1"/>
</dbReference>
<feature type="compositionally biased region" description="Polar residues" evidence="9">
    <location>
        <begin position="1426"/>
        <end position="1456"/>
    </location>
</feature>
<evidence type="ECO:0000256" key="8">
    <source>
        <dbReference type="PROSITE-ProRule" id="PRU00094"/>
    </source>
</evidence>
<evidence type="ECO:0000256" key="1">
    <source>
        <dbReference type="ARBA" id="ARBA00004123"/>
    </source>
</evidence>
<dbReference type="GO" id="GO:0000981">
    <property type="term" value="F:DNA-binding transcription factor activity, RNA polymerase II-specific"/>
    <property type="evidence" value="ECO:0007669"/>
    <property type="project" value="TreeGrafter"/>
</dbReference>
<feature type="compositionally biased region" description="Polar residues" evidence="9">
    <location>
        <begin position="703"/>
        <end position="730"/>
    </location>
</feature>
<evidence type="ECO:0000259" key="10">
    <source>
        <dbReference type="PROSITE" id="PS50114"/>
    </source>
</evidence>
<dbReference type="SMART" id="SM00222">
    <property type="entry name" value="Sec7"/>
    <property type="match status" value="1"/>
</dbReference>
<sequence length="2303" mass="249572">MESNRNQDLDWSHLFAAPLNPAVFASLSANGVLGNPAPHPEPSSSWSQTAATRPYGERSLPPSLWMSSTTTQTPHNLVQHSYSPISPTSPSTDSKSTLFTDIFSDDLFAPLAPSLSPQHTSPFTSPRLSGSPVLKPSPDPDDDLDHLAREDPLATQVWKMYARTKVSLPHAQRMENITWRMMALALKKKKEEEDASASADANSAQPDQPTPALPSPPSEDDQLPPPSDERGRRIDKGKAPVRVVGFDGLTQDGLEEQEAVPMDWRAMSRSRSRLSMDWRPTSRSRSRPPESTTSAMTFDQHGVHPSYDNHFAFPSVDRGPIKGIPQSSGISGPSLLSAGRRSPLFDHQLGVLYETAADNLQYLDQSSDLHRYPDPGSFHNNLSSFNGSSLIPSSLPTAGIHGFTRVPVPMKHSNDQRSFPRFVRKTSFDHTVHRDGLGSGPRGRHQLNGKPPLADILTGTKRPADSLHNDSLLRADPSNLDPTQLSPSHHPDQLESSSPFPSSAFNFSFPPYDGIFDLPAPRSASSQSQQNVHYHPSNRHSRYLPRTSSNRSSLYHSTSASPATEGLSAEAVAASAVMAESYAQLNAVRGADESSLDYRQLMGLVYPNLGHNPYTHVDPTQILSVNQVGDGSNNYPNFHASPSSDEWGNGVNSSSNASPEPYNTSNASTPPSTEGNHTTGGQHNARNGPHSRTFISLQQSVQDVQRNSSLTVPGNSPTGTDPKSSASTPENNTGSTDSNSGSKGTEDGDHTPTHCTNCQTTNTPLWRRDPEGQPLCNACGLFYKLHGVVRPLSLKTDIIKKRNRASGTPSNSSRKGVSTLPKLASSTTRPRSQSSSLLTGLARGAIPATRPPSVAVGAITIKRQRRTALILILASLFRQHTAPLRHQGPSTAYPSGLQPVASTNDINGNKQIHRRVSRTDLDFEQALQAEGTFVLREGVDVNTLGVDSSPGLNRSFGSPSSSTTTPVNRAISRVALQPSTPIVVPPTPLHNSGLSTATPSSSRLSATNGGGSNSNSASVGPSPSSSSHDLVADAEEAERQTNRRSMYRSPGTSSSPDLATLLRKAKERGGAMVGGAAVAAQKRDKKRDDPPPPLPDQASRQPTSSHSYSSATLVASPSSFASGDGMGSPEWVLASPNRHKENGTVKAPKQSVRAKTSAFWGKMMGQSTVRERSKTDASLHPSSLSRTPSLMNAFIPPPVPALPTEHRSPVTSPIADVFSTSPRVGDAKKGLPSRKPLPPIVAHSPSSYREDEGMDRSMVFVEKQSALPPLPPPSPSTSTPTAMKRRSASVSGADMKFATLHTPANSPTLPKTPDNRRVSNDRHSRDNTLHGILDVFNGELSTLDPFSGASLELKDPSTPSRPGSSRTTQPDELFLSSRDIQVNRSENKKAASPPSLSLDPFITAGGHSETNVEPVIASPSAIVPPRSSSLNTPARYSTGSPAHASSSRQLNNTPLRSRSGPPATLAVQSQNNAGNRLRVLHRSTASSSEPSLIPLADDASTRVFASPRTTSQQDLASPESPHLRISPTPIITGDDSEDMETRGKELASRCWDENDDFLAKEKIAEWLGGYGQINRVALRHYIDFFDFAGLRLDLAFRRLCGKLYLKAETQQVDRILEQFSRRYWDCNPGGLYGSANIVHAVSYSLLLLNTDLHVADLQTRMSRTQFVRNTMTAIQMQLQPTSSARLSTSDLTYDDCSSSVRGAGSDDTEMMTRSKRSDSITSWNSLPREAMLSLPISPLTTQSGQLDTPLTNGSTPSVQISNSNDQPTSSRQPQVHGRAWESDLETLLKEMYTAIKHQQILQPLNSNITRSSVSSLSPGGGGMMRNRSLRGQPDRLTTLKRGSIRGLQSILSVQSGASPYSSNSSIDGRVSPSPSFATSTHEAMYGSSSSFLNPTLGFASNLSHTIIREAQEDDDRSVHSEGSTSTTISISDEELALLGAPWAKEGMLCRKQYWESAGKRAKDKAWMDVFVVIQKGELNMFVFGDHTSGGSGTFGGGNWLANAQPVGTIHLAHSLAHALPPPGYHKRPHCMVLTMANRGVYFFQAGTEELVNEWVSTCNYWAARTSKEPLSGGVSNMEYGWNRVADVYGSGRSLSQTEIQREPELADTVSVRSGKSSRSRYGWKDGSATIRGPYSPRADKTFINEWKAPLPPTVSSVHDEESQLDALRKHVVTLKKDLEVHNELREPMTALYLSRSSNAMKAQSNWEEKSQYLLREIVKYDLYIDSLQAAMSLRLKKRGEKALEHALSHSNPIDEPFSKWKGPDELPIAEEVEPTTPGATARQRFPLNSHKREVAEDDDDVNE</sequence>
<dbReference type="GO" id="GO:0000122">
    <property type="term" value="P:negative regulation of transcription by RNA polymerase II"/>
    <property type="evidence" value="ECO:0007669"/>
    <property type="project" value="TreeGrafter"/>
</dbReference>